<dbReference type="SUPFAM" id="SSF103088">
    <property type="entry name" value="OmpA-like"/>
    <property type="match status" value="1"/>
</dbReference>
<dbReference type="Proteomes" id="UP000199595">
    <property type="component" value="Unassembled WGS sequence"/>
</dbReference>
<dbReference type="PROSITE" id="PS51123">
    <property type="entry name" value="OMPA_2"/>
    <property type="match status" value="1"/>
</dbReference>
<evidence type="ECO:0000259" key="5">
    <source>
        <dbReference type="PROSITE" id="PS51123"/>
    </source>
</evidence>
<accession>A0A1H3BDV1</accession>
<dbReference type="OrthoDB" id="9809364at2"/>
<gene>
    <name evidence="6" type="ORF">SAMN05444411_10593</name>
</gene>
<dbReference type="CDD" id="cd07185">
    <property type="entry name" value="OmpA_C-like"/>
    <property type="match status" value="1"/>
</dbReference>
<keyword evidence="3" id="KW-0998">Cell outer membrane</keyword>
<dbReference type="Pfam" id="PF13620">
    <property type="entry name" value="CarboxypepD_reg"/>
    <property type="match status" value="5"/>
</dbReference>
<dbReference type="InterPro" id="IPR006665">
    <property type="entry name" value="OmpA-like"/>
</dbReference>
<dbReference type="AlphaFoldDB" id="A0A1H3BDV1"/>
<dbReference type="InterPro" id="IPR008969">
    <property type="entry name" value="CarboxyPept-like_regulatory"/>
</dbReference>
<evidence type="ECO:0000256" key="4">
    <source>
        <dbReference type="PROSITE-ProRule" id="PRU00473"/>
    </source>
</evidence>
<evidence type="ECO:0000313" key="6">
    <source>
        <dbReference type="EMBL" id="SDX40122.1"/>
    </source>
</evidence>
<evidence type="ECO:0000313" key="7">
    <source>
        <dbReference type="Proteomes" id="UP000199595"/>
    </source>
</evidence>
<dbReference type="GO" id="GO:0009279">
    <property type="term" value="C:cell outer membrane"/>
    <property type="evidence" value="ECO:0007669"/>
    <property type="project" value="UniProtKB-SubCell"/>
</dbReference>
<dbReference type="SUPFAM" id="SSF49464">
    <property type="entry name" value="Carboxypeptidase regulatory domain-like"/>
    <property type="match status" value="7"/>
</dbReference>
<dbReference type="InterPro" id="IPR006664">
    <property type="entry name" value="OMP_bac"/>
</dbReference>
<dbReference type="PANTHER" id="PTHR30329">
    <property type="entry name" value="STATOR ELEMENT OF FLAGELLAR MOTOR COMPLEX"/>
    <property type="match status" value="1"/>
</dbReference>
<proteinExistence type="predicted"/>
<dbReference type="GO" id="GO:0004180">
    <property type="term" value="F:carboxypeptidase activity"/>
    <property type="evidence" value="ECO:0007669"/>
    <property type="project" value="UniProtKB-KW"/>
</dbReference>
<protein>
    <submittedName>
        <fullName evidence="6">Carboxypeptidase regulatory-like domain-containing protein</fullName>
    </submittedName>
</protein>
<dbReference type="RefSeq" id="WP_090123307.1">
    <property type="nucleotide sequence ID" value="NZ_FNNJ01000005.1"/>
</dbReference>
<dbReference type="Gene3D" id="2.60.40.1120">
    <property type="entry name" value="Carboxypeptidase-like, regulatory domain"/>
    <property type="match status" value="7"/>
</dbReference>
<name>A0A1H3BDV1_9FLAO</name>
<organism evidence="6 7">
    <name type="scientific">Lutibacter oricola</name>
    <dbReference type="NCBI Taxonomy" id="762486"/>
    <lineage>
        <taxon>Bacteria</taxon>
        <taxon>Pseudomonadati</taxon>
        <taxon>Bacteroidota</taxon>
        <taxon>Flavobacteriia</taxon>
        <taxon>Flavobacteriales</taxon>
        <taxon>Flavobacteriaceae</taxon>
        <taxon>Lutibacter</taxon>
    </lineage>
</organism>
<sequence length="1051" mass="117995">MKLTKLILLVISIAVLNTGTSLLYSKNNNAINNIECTQTITGKIIDKENGTPVLDAFVSVFLNEVEIKIAKANINGEYTFDLKCNASYKITVKSSRHFNNSKTIKTSGIDNNTLNINFELNPTCFQSISGVITNELSKEKIEDANVTLQLDGEDIESVKTKSDGAYSFAIKCNTNYNIIVSKDNFIKDFYGFTSTKNNSDSSSHNFILEPECIQTISGNLLNKVTKEPLSGEIKLYLNNIETETIKVNNNGKYSLKFQCTTNYRIVATKPNFKEDSYYFLTDFIENKQPDYYNLKKDLLLEPNECFQVVFGKVLNKNTEQIIPNSTVSLLYQGHEIKTFQTNNDASFLFNIKCGLAYELTSSNTEMNASSITFKASNKKNDKLNKDIYLEEKDCNQTINGIVVNQNSKEPISNATITLFEGTSEKNKITTDTNGTYSFKVNCETSYKITTSNAEFNSNEISFTTNKKRDNAISKNIELKPLDCNQTISGIVVNQNSKEPISNATITLFEGTSEKNKITTDTNGTYSFKVNCETSYKITTSNAEFNSNEISFTTNKKRDNAISKNIELKPLDCNQTISGIVVNQNSKEPISNATITLFEGTSEKNKITTDANGTYSFKVNCETSYKITTSNAEFNSNKISFTTNKKRDNTVSKNIELKPLDCNQTISGIVVNQNSKKPISNATITLFEGISEKNKITTDANGKFSFTASCNTKYSINAIADNYTLNTKVITTNTERDHNNSVKIELSEKECNQKVSGIIRDKESKKPLANTTITLYQNNQIIASQTVGNDGVYQFPLECSSTYKLSVFKNNNLESFRLKTAQQHNRTLTLHFDIEAPACMQFINGYVLENISNNPIPNAKVSLLNYSKQIKNVITDSNGAFYFQIDCNTTYSIIAEKLNYTKAQKNLVSTSTISHPHKMDLVIEPIVKISEKNGIQYIETNPILFELDEYEITNEVKAELNKIIFNMNQNPAIKIEVNYHTDSRGPDKYNLELTKNRANATKDYLISKGIESNRIISNGFGETKLLNNCSNNVKCTELQHSKNRRTEFIVKK</sequence>
<dbReference type="PRINTS" id="PR01021">
    <property type="entry name" value="OMPADOMAIN"/>
</dbReference>
<comment type="subcellular location">
    <subcellularLocation>
        <location evidence="1">Cell outer membrane</location>
    </subcellularLocation>
</comment>
<reference evidence="6 7" key="1">
    <citation type="submission" date="2016-10" db="EMBL/GenBank/DDBJ databases">
        <authorList>
            <person name="de Groot N.N."/>
        </authorList>
    </citation>
    <scope>NUCLEOTIDE SEQUENCE [LARGE SCALE GENOMIC DNA]</scope>
    <source>
        <strain evidence="6 7">DSM 24956</strain>
    </source>
</reference>
<dbReference type="PANTHER" id="PTHR30329:SF21">
    <property type="entry name" value="LIPOPROTEIN YIAD-RELATED"/>
    <property type="match status" value="1"/>
</dbReference>
<keyword evidence="2 4" id="KW-0472">Membrane</keyword>
<feature type="domain" description="OmpA-like" evidence="5">
    <location>
        <begin position="931"/>
        <end position="1051"/>
    </location>
</feature>
<dbReference type="SUPFAM" id="SSF49478">
    <property type="entry name" value="Cna protein B-type domain"/>
    <property type="match status" value="1"/>
</dbReference>
<dbReference type="Gene3D" id="3.30.1330.60">
    <property type="entry name" value="OmpA-like domain"/>
    <property type="match status" value="1"/>
</dbReference>
<evidence type="ECO:0000256" key="2">
    <source>
        <dbReference type="ARBA" id="ARBA00023136"/>
    </source>
</evidence>
<dbReference type="InterPro" id="IPR050330">
    <property type="entry name" value="Bact_OuterMem_StrucFunc"/>
</dbReference>
<evidence type="ECO:0000256" key="3">
    <source>
        <dbReference type="ARBA" id="ARBA00023237"/>
    </source>
</evidence>
<keyword evidence="6" id="KW-0645">Protease</keyword>
<keyword evidence="6" id="KW-0121">Carboxypeptidase</keyword>
<dbReference type="STRING" id="762486.SAMN05444411_10593"/>
<dbReference type="InterPro" id="IPR036737">
    <property type="entry name" value="OmpA-like_sf"/>
</dbReference>
<dbReference type="Pfam" id="PF00691">
    <property type="entry name" value="OmpA"/>
    <property type="match status" value="1"/>
</dbReference>
<keyword evidence="7" id="KW-1185">Reference proteome</keyword>
<keyword evidence="6" id="KW-0378">Hydrolase</keyword>
<dbReference type="EMBL" id="FNNJ01000005">
    <property type="protein sequence ID" value="SDX40122.1"/>
    <property type="molecule type" value="Genomic_DNA"/>
</dbReference>
<evidence type="ECO:0000256" key="1">
    <source>
        <dbReference type="ARBA" id="ARBA00004442"/>
    </source>
</evidence>